<accession>A0A6P0HHU1</accession>
<proteinExistence type="predicted"/>
<keyword evidence="8" id="KW-0046">Antibiotic resistance</keyword>
<dbReference type="FunFam" id="3.40.50.300:FF:000589">
    <property type="entry name" value="ABC transporter, ATP-binding subunit"/>
    <property type="match status" value="1"/>
</dbReference>
<evidence type="ECO:0000313" key="10">
    <source>
        <dbReference type="EMBL" id="NEN77797.1"/>
    </source>
</evidence>
<name>A0A6P0HHU1_9ACTN</name>
<protein>
    <submittedName>
        <fullName evidence="10">ABC transporter ATP-binding protein</fullName>
    </submittedName>
</protein>
<dbReference type="GO" id="GO:0005524">
    <property type="term" value="F:ATP binding"/>
    <property type="evidence" value="ECO:0007669"/>
    <property type="project" value="UniProtKB-KW"/>
</dbReference>
<organism evidence="10 11">
    <name type="scientific">Nocardioides zeae</name>
    <dbReference type="NCBI Taxonomy" id="1457234"/>
    <lineage>
        <taxon>Bacteria</taxon>
        <taxon>Bacillati</taxon>
        <taxon>Actinomycetota</taxon>
        <taxon>Actinomycetes</taxon>
        <taxon>Propionibacteriales</taxon>
        <taxon>Nocardioidaceae</taxon>
        <taxon>Nocardioides</taxon>
    </lineage>
</organism>
<feature type="domain" description="ABC transporter" evidence="9">
    <location>
        <begin position="8"/>
        <end position="233"/>
    </location>
</feature>
<evidence type="ECO:0000256" key="3">
    <source>
        <dbReference type="ARBA" id="ARBA00022475"/>
    </source>
</evidence>
<keyword evidence="2" id="KW-0813">Transport</keyword>
<dbReference type="EMBL" id="JAAGXA010000003">
    <property type="protein sequence ID" value="NEN77797.1"/>
    <property type="molecule type" value="Genomic_DNA"/>
</dbReference>
<dbReference type="GO" id="GO:0046677">
    <property type="term" value="P:response to antibiotic"/>
    <property type="evidence" value="ECO:0007669"/>
    <property type="project" value="UniProtKB-KW"/>
</dbReference>
<keyword evidence="5 10" id="KW-0067">ATP-binding</keyword>
<evidence type="ECO:0000256" key="1">
    <source>
        <dbReference type="ARBA" id="ARBA00004202"/>
    </source>
</evidence>
<dbReference type="PANTHER" id="PTHR42711:SF16">
    <property type="entry name" value="ABC TRANSPORTER ATP-BINDING PROTEIN"/>
    <property type="match status" value="1"/>
</dbReference>
<dbReference type="InterPro" id="IPR003439">
    <property type="entry name" value="ABC_transporter-like_ATP-bd"/>
</dbReference>
<comment type="caution">
    <text evidence="10">The sequence shown here is derived from an EMBL/GenBank/DDBJ whole genome shotgun (WGS) entry which is preliminary data.</text>
</comment>
<dbReference type="PANTHER" id="PTHR42711">
    <property type="entry name" value="ABC TRANSPORTER ATP-BINDING PROTEIN"/>
    <property type="match status" value="1"/>
</dbReference>
<evidence type="ECO:0000256" key="2">
    <source>
        <dbReference type="ARBA" id="ARBA00022448"/>
    </source>
</evidence>
<dbReference type="Gene3D" id="3.40.50.300">
    <property type="entry name" value="P-loop containing nucleotide triphosphate hydrolases"/>
    <property type="match status" value="1"/>
</dbReference>
<keyword evidence="7" id="KW-0472">Membrane</keyword>
<evidence type="ECO:0000256" key="6">
    <source>
        <dbReference type="ARBA" id="ARBA00022967"/>
    </source>
</evidence>
<dbReference type="RefSeq" id="WP_163771160.1">
    <property type="nucleotide sequence ID" value="NZ_JAAGXA010000003.1"/>
</dbReference>
<dbReference type="SMART" id="SM00382">
    <property type="entry name" value="AAA"/>
    <property type="match status" value="1"/>
</dbReference>
<dbReference type="InterPro" id="IPR027417">
    <property type="entry name" value="P-loop_NTPase"/>
</dbReference>
<keyword evidence="6" id="KW-1278">Translocase</keyword>
<sequence>MNVATPAIEVRQLRKTYRGTTALDGVDLTVGTGEIFGILGPNGAGKTTTVEIIEGLTSPDSGSVHVLGIDPFADRDALRQVLGAQLQESRLPAKLRVREAVKLYASFYPDPVPVDEMLERVGLTDKRSTPFEGLSGGQQQRLSIALALVGRPKVAILDEVTTGLDPTARRAMWQTILDLRDSGLTVVLITHFMEEAERLCDRVALMRGGRIVATDTTGGIIESTVGGQRVTFDVAGRVPVADLERLPGVTGVEVDGSTVHVLGRGDLVTAITGALHGWGVGYERVRVHQGTLDDAFLQLTGTAAGRTEEDR</sequence>
<evidence type="ECO:0000256" key="5">
    <source>
        <dbReference type="ARBA" id="ARBA00022840"/>
    </source>
</evidence>
<evidence type="ECO:0000256" key="4">
    <source>
        <dbReference type="ARBA" id="ARBA00022741"/>
    </source>
</evidence>
<dbReference type="Pfam" id="PF00005">
    <property type="entry name" value="ABC_tran"/>
    <property type="match status" value="1"/>
</dbReference>
<evidence type="ECO:0000256" key="7">
    <source>
        <dbReference type="ARBA" id="ARBA00023136"/>
    </source>
</evidence>
<dbReference type="PROSITE" id="PS00211">
    <property type="entry name" value="ABC_TRANSPORTER_1"/>
    <property type="match status" value="1"/>
</dbReference>
<dbReference type="PROSITE" id="PS50893">
    <property type="entry name" value="ABC_TRANSPORTER_2"/>
    <property type="match status" value="1"/>
</dbReference>
<dbReference type="InterPro" id="IPR050763">
    <property type="entry name" value="ABC_transporter_ATP-binding"/>
</dbReference>
<reference evidence="10 11" key="1">
    <citation type="journal article" date="2014" name="Int. J. Syst. Evol. Microbiol.">
        <title>Nocardioides zeae sp. nov., isolated from the stem of Zea mays.</title>
        <authorList>
            <person name="Glaeser S.P."/>
            <person name="McInroy J.A."/>
            <person name="Busse H.J."/>
            <person name="Kampfer P."/>
        </authorList>
    </citation>
    <scope>NUCLEOTIDE SEQUENCE [LARGE SCALE GENOMIC DNA]</scope>
    <source>
        <strain evidence="10 11">JCM 30728</strain>
    </source>
</reference>
<keyword evidence="3" id="KW-1003">Cell membrane</keyword>
<dbReference type="CDD" id="cd03230">
    <property type="entry name" value="ABC_DR_subfamily_A"/>
    <property type="match status" value="1"/>
</dbReference>
<dbReference type="Proteomes" id="UP000468687">
    <property type="component" value="Unassembled WGS sequence"/>
</dbReference>
<dbReference type="InterPro" id="IPR003593">
    <property type="entry name" value="AAA+_ATPase"/>
</dbReference>
<dbReference type="AlphaFoldDB" id="A0A6P0HHU1"/>
<dbReference type="GO" id="GO:0016887">
    <property type="term" value="F:ATP hydrolysis activity"/>
    <property type="evidence" value="ECO:0007669"/>
    <property type="project" value="InterPro"/>
</dbReference>
<evidence type="ECO:0000259" key="9">
    <source>
        <dbReference type="PROSITE" id="PS50893"/>
    </source>
</evidence>
<dbReference type="SUPFAM" id="SSF52540">
    <property type="entry name" value="P-loop containing nucleoside triphosphate hydrolases"/>
    <property type="match status" value="1"/>
</dbReference>
<gene>
    <name evidence="10" type="ORF">G3T38_05850</name>
</gene>
<dbReference type="InterPro" id="IPR017871">
    <property type="entry name" value="ABC_transporter-like_CS"/>
</dbReference>
<keyword evidence="4" id="KW-0547">Nucleotide-binding</keyword>
<evidence type="ECO:0000313" key="11">
    <source>
        <dbReference type="Proteomes" id="UP000468687"/>
    </source>
</evidence>
<dbReference type="GO" id="GO:0005886">
    <property type="term" value="C:plasma membrane"/>
    <property type="evidence" value="ECO:0007669"/>
    <property type="project" value="UniProtKB-SubCell"/>
</dbReference>
<evidence type="ECO:0000256" key="8">
    <source>
        <dbReference type="ARBA" id="ARBA00023251"/>
    </source>
</evidence>
<comment type="subcellular location">
    <subcellularLocation>
        <location evidence="1">Cell membrane</location>
        <topology evidence="1">Peripheral membrane protein</topology>
    </subcellularLocation>
</comment>
<keyword evidence="11" id="KW-1185">Reference proteome</keyword>